<dbReference type="Proteomes" id="UP000004121">
    <property type="component" value="Unassembled WGS sequence"/>
</dbReference>
<name>C2L0Y0_9FIRM</name>
<protein>
    <submittedName>
        <fullName evidence="1">Uncharacterized protein</fullName>
    </submittedName>
</protein>
<gene>
    <name evidence="1" type="ORF">HMPREF6123_2399</name>
</gene>
<dbReference type="HOGENOM" id="CLU_3254962_0_0_9"/>
<dbReference type="AlphaFoldDB" id="C2L0Y0"/>
<sequence length="42" mass="5101">MLYGNIYWGIALSHLKSYSQKTCLFFCFRIEKRCLKEFLCFV</sequence>
<reference evidence="1 2" key="1">
    <citation type="submission" date="2009-04" db="EMBL/GenBank/DDBJ databases">
        <authorList>
            <person name="Qin X."/>
            <person name="Bachman B."/>
            <person name="Battles P."/>
            <person name="Bell A."/>
            <person name="Bess C."/>
            <person name="Bickham C."/>
            <person name="Chaboub L."/>
            <person name="Chen D."/>
            <person name="Coyle M."/>
            <person name="Deiros D.R."/>
            <person name="Dinh H."/>
            <person name="Forbes L."/>
            <person name="Fowler G."/>
            <person name="Francisco L."/>
            <person name="Fu Q."/>
            <person name="Gubbala S."/>
            <person name="Hale W."/>
            <person name="Han Y."/>
            <person name="Hemphill L."/>
            <person name="Highlander S.K."/>
            <person name="Hirani K."/>
            <person name="Hogues M."/>
            <person name="Jackson L."/>
            <person name="Jakkamsetti A."/>
            <person name="Javaid M."/>
            <person name="Jiang H."/>
            <person name="Korchina V."/>
            <person name="Kovar C."/>
            <person name="Lara F."/>
            <person name="Lee S."/>
            <person name="Mata R."/>
            <person name="Mathew T."/>
            <person name="Moen C."/>
            <person name="Morales K."/>
            <person name="Munidasa M."/>
            <person name="Nazareth L."/>
            <person name="Ngo R."/>
            <person name="Nguyen L."/>
            <person name="Okwuonu G."/>
            <person name="Ongeri F."/>
            <person name="Patil S."/>
            <person name="Petrosino J."/>
            <person name="Pham C."/>
            <person name="Pham P."/>
            <person name="Pu L.-L."/>
            <person name="Puazo M."/>
            <person name="Raj R."/>
            <person name="Reid J."/>
            <person name="Rouhana J."/>
            <person name="Saada N."/>
            <person name="Shang Y."/>
            <person name="Simmons D."/>
            <person name="Thornton R."/>
            <person name="Warren J."/>
            <person name="Weissenberger G."/>
            <person name="Zhang J."/>
            <person name="Zhang L."/>
            <person name="Zhou C."/>
            <person name="Zhu D."/>
            <person name="Muzny D."/>
            <person name="Worley K."/>
            <person name="Gibbs R."/>
        </authorList>
    </citation>
    <scope>NUCLEOTIDE SEQUENCE [LARGE SCALE GENOMIC DNA]</scope>
    <source>
        <strain evidence="1 2">F0268</strain>
    </source>
</reference>
<dbReference type="EMBL" id="ACKX01000224">
    <property type="protein sequence ID" value="EEJ50325.1"/>
    <property type="molecule type" value="Genomic_DNA"/>
</dbReference>
<keyword evidence="2" id="KW-1185">Reference proteome</keyword>
<accession>C2L0Y0</accession>
<proteinExistence type="predicted"/>
<comment type="caution">
    <text evidence="1">The sequence shown here is derived from an EMBL/GenBank/DDBJ whole genome shotgun (WGS) entry which is preliminary data.</text>
</comment>
<organism evidence="1 2">
    <name type="scientific">Oribacterium sinus F0268</name>
    <dbReference type="NCBI Taxonomy" id="585501"/>
    <lineage>
        <taxon>Bacteria</taxon>
        <taxon>Bacillati</taxon>
        <taxon>Bacillota</taxon>
        <taxon>Clostridia</taxon>
        <taxon>Lachnospirales</taxon>
        <taxon>Lachnospiraceae</taxon>
        <taxon>Oribacterium</taxon>
    </lineage>
</organism>
<evidence type="ECO:0000313" key="1">
    <source>
        <dbReference type="EMBL" id="EEJ50325.1"/>
    </source>
</evidence>
<evidence type="ECO:0000313" key="2">
    <source>
        <dbReference type="Proteomes" id="UP000004121"/>
    </source>
</evidence>
<dbReference type="InParanoid" id="C2L0Y0"/>